<evidence type="ECO:0000313" key="9">
    <source>
        <dbReference type="Proteomes" id="UP001499854"/>
    </source>
</evidence>
<feature type="transmembrane region" description="Helical" evidence="6">
    <location>
        <begin position="118"/>
        <end position="145"/>
    </location>
</feature>
<feature type="transmembrane region" description="Helical" evidence="6">
    <location>
        <begin position="195"/>
        <end position="219"/>
    </location>
</feature>
<comment type="similarity">
    <text evidence="2">Belongs to the DsbD family.</text>
</comment>
<evidence type="ECO:0000256" key="2">
    <source>
        <dbReference type="ARBA" id="ARBA00006143"/>
    </source>
</evidence>
<accession>A0ABP5DH62</accession>
<gene>
    <name evidence="8" type="ORF">GCM10009838_46340</name>
</gene>
<keyword evidence="4 6" id="KW-1133">Transmembrane helix</keyword>
<dbReference type="Pfam" id="PF02683">
    <property type="entry name" value="DsbD_TM"/>
    <property type="match status" value="1"/>
</dbReference>
<dbReference type="Proteomes" id="UP001499854">
    <property type="component" value="Unassembled WGS sequence"/>
</dbReference>
<comment type="subcellular location">
    <subcellularLocation>
        <location evidence="1">Membrane</location>
        <topology evidence="1">Multi-pass membrane protein</topology>
    </subcellularLocation>
</comment>
<dbReference type="InterPro" id="IPR051790">
    <property type="entry name" value="Cytochrome_c-biogenesis_DsbD"/>
</dbReference>
<keyword evidence="9" id="KW-1185">Reference proteome</keyword>
<evidence type="ECO:0000256" key="4">
    <source>
        <dbReference type="ARBA" id="ARBA00022989"/>
    </source>
</evidence>
<evidence type="ECO:0000313" key="8">
    <source>
        <dbReference type="EMBL" id="GAA1979944.1"/>
    </source>
</evidence>
<feature type="transmembrane region" description="Helical" evidence="6">
    <location>
        <begin position="157"/>
        <end position="175"/>
    </location>
</feature>
<comment type="caution">
    <text evidence="8">The sequence shown here is derived from an EMBL/GenBank/DDBJ whole genome shotgun (WGS) entry which is preliminary data.</text>
</comment>
<evidence type="ECO:0000256" key="3">
    <source>
        <dbReference type="ARBA" id="ARBA00022692"/>
    </source>
</evidence>
<feature type="transmembrane region" description="Helical" evidence="6">
    <location>
        <begin position="83"/>
        <end position="106"/>
    </location>
</feature>
<proteinExistence type="inferred from homology"/>
<dbReference type="InterPro" id="IPR003834">
    <property type="entry name" value="Cyt_c_assmbl_TM_dom"/>
</dbReference>
<feature type="domain" description="Cytochrome C biogenesis protein transmembrane" evidence="7">
    <location>
        <begin position="28"/>
        <end position="236"/>
    </location>
</feature>
<evidence type="ECO:0000256" key="6">
    <source>
        <dbReference type="SAM" id="Phobius"/>
    </source>
</evidence>
<keyword evidence="3 6" id="KW-0812">Transmembrane</keyword>
<reference evidence="9" key="1">
    <citation type="journal article" date="2019" name="Int. J. Syst. Evol. Microbiol.">
        <title>The Global Catalogue of Microorganisms (GCM) 10K type strain sequencing project: providing services to taxonomists for standard genome sequencing and annotation.</title>
        <authorList>
            <consortium name="The Broad Institute Genomics Platform"/>
            <consortium name="The Broad Institute Genome Sequencing Center for Infectious Disease"/>
            <person name="Wu L."/>
            <person name="Ma J."/>
        </authorList>
    </citation>
    <scope>NUCLEOTIDE SEQUENCE [LARGE SCALE GENOMIC DNA]</scope>
    <source>
        <strain evidence="9">JCM 16013</strain>
    </source>
</reference>
<dbReference type="PANTHER" id="PTHR31272">
    <property type="entry name" value="CYTOCHROME C-TYPE BIOGENESIS PROTEIN HI_1454-RELATED"/>
    <property type="match status" value="1"/>
</dbReference>
<sequence length="274" mass="28753">MSTSAAVLSHLASSYTSTQMKVEYGSFLVAVPIALAAGLISFLSPCVLPLVPGYLSYVTGLTGVDLGDQTLDEAARAKRGRMILGALLFVLGFSIVFVLLEAFAGWSGAFLLSHRRTIQIVLGGLTILMGLSFAGVVPGVVSRVFNREARFHRDPRVGLAGAPLLGVLFGLGWTPCMGPTLTAVSSLSLDDGNTGRSALIGVAYCLGLGLPFVLTAVAFRKAMGAFGYVKRHYQAVMRIGGGMLVVIGVLLVTGQWNHLVAWLQGQTNGLVSPI</sequence>
<dbReference type="PANTHER" id="PTHR31272:SF4">
    <property type="entry name" value="CYTOCHROME C-TYPE BIOGENESIS PROTEIN HI_1454-RELATED"/>
    <property type="match status" value="1"/>
</dbReference>
<feature type="transmembrane region" description="Helical" evidence="6">
    <location>
        <begin position="24"/>
        <end position="51"/>
    </location>
</feature>
<organism evidence="8 9">
    <name type="scientific">Catenulispora subtropica</name>
    <dbReference type="NCBI Taxonomy" id="450798"/>
    <lineage>
        <taxon>Bacteria</taxon>
        <taxon>Bacillati</taxon>
        <taxon>Actinomycetota</taxon>
        <taxon>Actinomycetes</taxon>
        <taxon>Catenulisporales</taxon>
        <taxon>Catenulisporaceae</taxon>
        <taxon>Catenulispora</taxon>
    </lineage>
</organism>
<name>A0ABP5DH62_9ACTN</name>
<evidence type="ECO:0000256" key="1">
    <source>
        <dbReference type="ARBA" id="ARBA00004141"/>
    </source>
</evidence>
<keyword evidence="5 6" id="KW-0472">Membrane</keyword>
<dbReference type="EMBL" id="BAAAQM010000026">
    <property type="protein sequence ID" value="GAA1979944.1"/>
    <property type="molecule type" value="Genomic_DNA"/>
</dbReference>
<evidence type="ECO:0000256" key="5">
    <source>
        <dbReference type="ARBA" id="ARBA00023136"/>
    </source>
</evidence>
<protein>
    <submittedName>
        <fullName evidence="8">Cytochrome c biogenesis protein CcdA</fullName>
    </submittedName>
</protein>
<feature type="transmembrane region" description="Helical" evidence="6">
    <location>
        <begin position="239"/>
        <end position="256"/>
    </location>
</feature>
<evidence type="ECO:0000259" key="7">
    <source>
        <dbReference type="Pfam" id="PF02683"/>
    </source>
</evidence>